<comment type="similarity">
    <text evidence="1">Belongs to the DEFL family.</text>
</comment>
<dbReference type="eggNOG" id="KOG3092">
    <property type="taxonomic scope" value="Eukaryota"/>
</dbReference>
<dbReference type="STRING" id="81972.D7LGQ9"/>
<dbReference type="GO" id="GO:0019887">
    <property type="term" value="F:protein kinase regulator activity"/>
    <property type="evidence" value="ECO:0007669"/>
    <property type="project" value="InterPro"/>
</dbReference>
<dbReference type="Pfam" id="PF07333">
    <property type="entry name" value="SLR1-BP"/>
    <property type="match status" value="1"/>
</dbReference>
<keyword evidence="3" id="KW-0929">Antimicrobial</keyword>
<dbReference type="Pfam" id="PF01214">
    <property type="entry name" value="CK_II_beta"/>
    <property type="match status" value="1"/>
</dbReference>
<keyword evidence="6" id="KW-1015">Disulfide bond</keyword>
<name>D7LGQ9_ARALL</name>
<dbReference type="Gene3D" id="1.10.1820.10">
    <property type="entry name" value="protein kinase ck2 holoenzyme, chain C, domain 1"/>
    <property type="match status" value="1"/>
</dbReference>
<dbReference type="GO" id="GO:0050832">
    <property type="term" value="P:defense response to fungus"/>
    <property type="evidence" value="ECO:0007669"/>
    <property type="project" value="UniProtKB-KW"/>
</dbReference>
<dbReference type="InterPro" id="IPR010851">
    <property type="entry name" value="DEFL"/>
</dbReference>
<dbReference type="InterPro" id="IPR000704">
    <property type="entry name" value="Casein_kinase_II_reg-sub"/>
</dbReference>
<dbReference type="InterPro" id="IPR016149">
    <property type="entry name" value="Casein_kin_II_reg-sub_N"/>
</dbReference>
<organism evidence="9">
    <name type="scientific">Arabidopsis lyrata subsp. lyrata</name>
    <name type="common">Lyre-leaved rock-cress</name>
    <dbReference type="NCBI Taxonomy" id="81972"/>
    <lineage>
        <taxon>Eukaryota</taxon>
        <taxon>Viridiplantae</taxon>
        <taxon>Streptophyta</taxon>
        <taxon>Embryophyta</taxon>
        <taxon>Tracheophyta</taxon>
        <taxon>Spermatophyta</taxon>
        <taxon>Magnoliopsida</taxon>
        <taxon>eudicotyledons</taxon>
        <taxon>Gunneridae</taxon>
        <taxon>Pentapetalae</taxon>
        <taxon>rosids</taxon>
        <taxon>malvids</taxon>
        <taxon>Brassicales</taxon>
        <taxon>Brassicaceae</taxon>
        <taxon>Camelineae</taxon>
        <taxon>Arabidopsis</taxon>
    </lineage>
</organism>
<dbReference type="AlphaFoldDB" id="D7LGQ9"/>
<dbReference type="GO" id="GO:0005737">
    <property type="term" value="C:cytoplasm"/>
    <property type="evidence" value="ECO:0007669"/>
    <property type="project" value="TreeGrafter"/>
</dbReference>
<dbReference type="SUPFAM" id="SSF57798">
    <property type="entry name" value="Casein kinase II beta subunit"/>
    <property type="match status" value="1"/>
</dbReference>
<keyword evidence="9" id="KW-1185">Reference proteome</keyword>
<gene>
    <name evidence="8" type="ORF">ARALYDRAFT_667663</name>
</gene>
<comment type="function">
    <text evidence="7">Plays a complex role in regulating the basal catalytic activity of the alpha subunit.</text>
</comment>
<dbReference type="PANTHER" id="PTHR11740">
    <property type="entry name" value="CASEIN KINASE II SUBUNIT BETA"/>
    <property type="match status" value="1"/>
</dbReference>
<evidence type="ECO:0000256" key="2">
    <source>
        <dbReference type="ARBA" id="ARBA00006941"/>
    </source>
</evidence>
<dbReference type="EMBL" id="GL348716">
    <property type="protein sequence ID" value="EFH54978.1"/>
    <property type="molecule type" value="Genomic_DNA"/>
</dbReference>
<reference evidence="9" key="1">
    <citation type="journal article" date="2011" name="Nat. Genet.">
        <title>The Arabidopsis lyrata genome sequence and the basis of rapid genome size change.</title>
        <authorList>
            <person name="Hu T.T."/>
            <person name="Pattyn P."/>
            <person name="Bakker E.G."/>
            <person name="Cao J."/>
            <person name="Cheng J.-F."/>
            <person name="Clark R.M."/>
            <person name="Fahlgren N."/>
            <person name="Fawcett J.A."/>
            <person name="Grimwood J."/>
            <person name="Gundlach H."/>
            <person name="Haberer G."/>
            <person name="Hollister J.D."/>
            <person name="Ossowski S."/>
            <person name="Ottilar R.P."/>
            <person name="Salamov A.A."/>
            <person name="Schneeberger K."/>
            <person name="Spannagl M."/>
            <person name="Wang X."/>
            <person name="Yang L."/>
            <person name="Nasrallah M.E."/>
            <person name="Bergelson J."/>
            <person name="Carrington J.C."/>
            <person name="Gaut B.S."/>
            <person name="Schmutz J."/>
            <person name="Mayer K.F.X."/>
            <person name="Van de Peer Y."/>
            <person name="Grigoriev I.V."/>
            <person name="Nordborg M."/>
            <person name="Weigel D."/>
            <person name="Guo Y.-L."/>
        </authorList>
    </citation>
    <scope>NUCLEOTIDE SEQUENCE [LARGE SCALE GENOMIC DNA]</scope>
    <source>
        <strain evidence="9">cv. MN47</strain>
    </source>
</reference>
<evidence type="ECO:0000313" key="8">
    <source>
        <dbReference type="EMBL" id="EFH54978.1"/>
    </source>
</evidence>
<proteinExistence type="inferred from homology"/>
<protein>
    <recommendedName>
        <fullName evidence="7">Casein kinase II subunit beta</fullName>
        <shortName evidence="7">CK II beta</shortName>
    </recommendedName>
</protein>
<dbReference type="PRINTS" id="PR00472">
    <property type="entry name" value="CASNKINASEII"/>
</dbReference>
<dbReference type="Proteomes" id="UP000008694">
    <property type="component" value="Unassembled WGS sequence"/>
</dbReference>
<accession>D7LGQ9</accession>
<dbReference type="SMART" id="SM01085">
    <property type="entry name" value="CK_II_beta"/>
    <property type="match status" value="1"/>
</dbReference>
<evidence type="ECO:0000256" key="4">
    <source>
        <dbReference type="ARBA" id="ARBA00022577"/>
    </source>
</evidence>
<evidence type="ECO:0000256" key="6">
    <source>
        <dbReference type="ARBA" id="ARBA00023157"/>
    </source>
</evidence>
<dbReference type="GO" id="GO:0005956">
    <property type="term" value="C:protein kinase CK2 complex"/>
    <property type="evidence" value="ECO:0007669"/>
    <property type="project" value="UniProtKB-UniRule"/>
</dbReference>
<evidence type="ECO:0000313" key="9">
    <source>
        <dbReference type="Proteomes" id="UP000008694"/>
    </source>
</evidence>
<dbReference type="Gramene" id="Al_scaffold_0004_382">
    <property type="protein sequence ID" value="Al_scaffold_0004_382"/>
    <property type="gene ID" value="Al_scaffold_0004_382"/>
</dbReference>
<evidence type="ECO:0000256" key="5">
    <source>
        <dbReference type="ARBA" id="ARBA00022821"/>
    </source>
</evidence>
<comment type="subunit">
    <text evidence="7">Tetramer of two alpha and two beta subunits.</text>
</comment>
<evidence type="ECO:0000256" key="3">
    <source>
        <dbReference type="ARBA" id="ARBA00022529"/>
    </source>
</evidence>
<dbReference type="PANTHER" id="PTHR11740:SF0">
    <property type="entry name" value="CASEIN KINASE II SUBUNIT BETA"/>
    <property type="match status" value="1"/>
</dbReference>
<keyword evidence="4" id="KW-0295">Fungicide</keyword>
<evidence type="ECO:0000256" key="1">
    <source>
        <dbReference type="ARBA" id="ARBA00006722"/>
    </source>
</evidence>
<keyword evidence="5" id="KW-0611">Plant defense</keyword>
<dbReference type="InterPro" id="IPR035991">
    <property type="entry name" value="Casein_kinase_II_beta-like"/>
</dbReference>
<sequence length="163" mass="18296">MTGVVGDVNQGKRQCWEEIKGKDLCSTRRNECSPRCIKKYPKGGSTCVPTPQGGKNIWDYLVTFTSIYLQTNNKSQKEIIPNKKTHSWRCNGIGFAMESETDSEGSDVSGSEGDDTSWISWFCNLRGNDFFCEVDEDYIQDDFNLCGLSGQVPDYDYALDLIG</sequence>
<comment type="similarity">
    <text evidence="2 7">Belongs to the casein kinase 2 subunit beta family.</text>
</comment>
<evidence type="ECO:0000256" key="7">
    <source>
        <dbReference type="RuleBase" id="RU361268"/>
    </source>
</evidence>
<dbReference type="HOGENOM" id="CLU_1629322_0_0_1"/>
<dbReference type="GO" id="GO:0031640">
    <property type="term" value="P:killing of cells of another organism"/>
    <property type="evidence" value="ECO:0007669"/>
    <property type="project" value="UniProtKB-KW"/>
</dbReference>